<evidence type="ECO:0000313" key="2">
    <source>
        <dbReference type="Proteomes" id="UP000316079"/>
    </source>
</evidence>
<proteinExistence type="predicted"/>
<evidence type="ECO:0000313" key="1">
    <source>
        <dbReference type="EMBL" id="TRY84094.1"/>
    </source>
</evidence>
<name>A0A553Q2C7_9TELE</name>
<comment type="caution">
    <text evidence="1">The sequence shown here is derived from an EMBL/GenBank/DDBJ whole genome shotgun (WGS) entry which is preliminary data.</text>
</comment>
<protein>
    <submittedName>
        <fullName evidence="1">Uncharacterized protein</fullName>
    </submittedName>
</protein>
<dbReference type="AlphaFoldDB" id="A0A553Q2C7"/>
<sequence>MSIVPISSSLSRISLEWPVAVETARTIRLKFEEVSWWGQAPQPLPVPASFAAQALQVACEIDFNPVTLSWRCTVDNLVLLLENEGFWAIGGCDDVSTVDFCPHAGCWLGKFSHTSTRSPQHTPEKEESSESHSLYLRVFVPMGGKQWDSTEKEMHASPFNNSRRRKKAHYMLANQPTAIILVVMRSHCVASGCQCEEEHHFPCENTDPWIPIPHYDSSRCRIWAGQQLTWIAVAMLTTWRIKVGRCCQQPLYKLVGAAMVCKQSIKCVEGGQRC</sequence>
<accession>A0A553Q2C7</accession>
<reference evidence="1 2" key="1">
    <citation type="journal article" date="2019" name="Sci. Data">
        <title>Hybrid genome assembly and annotation of Danionella translucida.</title>
        <authorList>
            <person name="Kadobianskyi M."/>
            <person name="Schulze L."/>
            <person name="Schuelke M."/>
            <person name="Judkewitz B."/>
        </authorList>
    </citation>
    <scope>NUCLEOTIDE SEQUENCE [LARGE SCALE GENOMIC DNA]</scope>
    <source>
        <strain evidence="1 2">Bolton</strain>
    </source>
</reference>
<keyword evidence="2" id="KW-1185">Reference proteome</keyword>
<organism evidence="1 2">
    <name type="scientific">Danionella cerebrum</name>
    <dbReference type="NCBI Taxonomy" id="2873325"/>
    <lineage>
        <taxon>Eukaryota</taxon>
        <taxon>Metazoa</taxon>
        <taxon>Chordata</taxon>
        <taxon>Craniata</taxon>
        <taxon>Vertebrata</taxon>
        <taxon>Euteleostomi</taxon>
        <taxon>Actinopterygii</taxon>
        <taxon>Neopterygii</taxon>
        <taxon>Teleostei</taxon>
        <taxon>Ostariophysi</taxon>
        <taxon>Cypriniformes</taxon>
        <taxon>Danionidae</taxon>
        <taxon>Danioninae</taxon>
        <taxon>Danionella</taxon>
    </lineage>
</organism>
<gene>
    <name evidence="1" type="ORF">DNTS_032942</name>
</gene>
<dbReference type="Proteomes" id="UP000316079">
    <property type="component" value="Unassembled WGS sequence"/>
</dbReference>
<dbReference type="EMBL" id="SRMA01026434">
    <property type="protein sequence ID" value="TRY84094.1"/>
    <property type="molecule type" value="Genomic_DNA"/>
</dbReference>